<dbReference type="InterPro" id="IPR032675">
    <property type="entry name" value="LRR_dom_sf"/>
</dbReference>
<evidence type="ECO:0000313" key="2">
    <source>
        <dbReference type="Proteomes" id="UP001218188"/>
    </source>
</evidence>
<dbReference type="EMBL" id="JARJCM010000006">
    <property type="protein sequence ID" value="KAJ7044835.1"/>
    <property type="molecule type" value="Genomic_DNA"/>
</dbReference>
<protein>
    <recommendedName>
        <fullName evidence="3">F-box domain-containing protein</fullName>
    </recommendedName>
</protein>
<comment type="caution">
    <text evidence="1">The sequence shown here is derived from an EMBL/GenBank/DDBJ whole genome shotgun (WGS) entry which is preliminary data.</text>
</comment>
<reference evidence="1" key="1">
    <citation type="submission" date="2023-03" db="EMBL/GenBank/DDBJ databases">
        <title>Massive genome expansion in bonnet fungi (Mycena s.s.) driven by repeated elements and novel gene families across ecological guilds.</title>
        <authorList>
            <consortium name="Lawrence Berkeley National Laboratory"/>
            <person name="Harder C.B."/>
            <person name="Miyauchi S."/>
            <person name="Viragh M."/>
            <person name="Kuo A."/>
            <person name="Thoen E."/>
            <person name="Andreopoulos B."/>
            <person name="Lu D."/>
            <person name="Skrede I."/>
            <person name="Drula E."/>
            <person name="Henrissat B."/>
            <person name="Morin E."/>
            <person name="Kohler A."/>
            <person name="Barry K."/>
            <person name="LaButti K."/>
            <person name="Morin E."/>
            <person name="Salamov A."/>
            <person name="Lipzen A."/>
            <person name="Mereny Z."/>
            <person name="Hegedus B."/>
            <person name="Baldrian P."/>
            <person name="Stursova M."/>
            <person name="Weitz H."/>
            <person name="Taylor A."/>
            <person name="Grigoriev I.V."/>
            <person name="Nagy L.G."/>
            <person name="Martin F."/>
            <person name="Kauserud H."/>
        </authorList>
    </citation>
    <scope>NUCLEOTIDE SEQUENCE</scope>
    <source>
        <strain evidence="1">CBHHK200</strain>
    </source>
</reference>
<accession>A0AAD6TGM9</accession>
<dbReference type="Proteomes" id="UP001218188">
    <property type="component" value="Unassembled WGS sequence"/>
</dbReference>
<evidence type="ECO:0008006" key="3">
    <source>
        <dbReference type="Google" id="ProtNLM"/>
    </source>
</evidence>
<evidence type="ECO:0000313" key="1">
    <source>
        <dbReference type="EMBL" id="KAJ7044835.1"/>
    </source>
</evidence>
<proteinExistence type="predicted"/>
<gene>
    <name evidence="1" type="ORF">C8F04DRAFT_1069669</name>
</gene>
<keyword evidence="2" id="KW-1185">Reference proteome</keyword>
<name>A0AAD6TGM9_9AGAR</name>
<dbReference type="Gene3D" id="3.80.10.10">
    <property type="entry name" value="Ribonuclease Inhibitor"/>
    <property type="match status" value="1"/>
</dbReference>
<dbReference type="AlphaFoldDB" id="A0AAD6TGM9"/>
<sequence length="524" mass="58493">MPTANLRTRLVELEAAIVEQKGVLAALERDKIAVQQELDDTATFPILTLPVEITTEIFTWCLPTIQELRRDHRLFGSEDEELGPGTLQAPLSLASCCRAWRAIALATPHLWTTFPLFLEADSGDLDSDSDESDVGDLDVDGTAKPKREHLTKFIDRWLGRAAQRPLTFVFSIAAPGPQHNYRGPACTSLHHVKDLMKRYALQLEHFDLTASFRNAYSLVNSEVKFPLLQRVVLAGFPDDEYYIPDPIDLFPTGAPQFRELFLRDTDMIQVYPIALSCYYFPFDQLTRFEGRIDELLLFGRGSNLIEVKCYFDPGEADFEDSEKITLLNLRSLTLSSPDSDATSFLLGQLTLPALLSLHLSGADPTDPISIGSLLKRSNPPLRSLSVRVDHDQFDPWDHCFAAVGPTLETLEIHSASSSFMNHVLSSSHPALPQLKSLTLLDCPGVNYENLTAFLYRRSTSSALAKLQYFRLIHSPGTLVDENLFHIHGDDVNRTVSDHAHELGRHGMNIHIGSKTKTLISIGST</sequence>
<organism evidence="1 2">
    <name type="scientific">Mycena alexandri</name>
    <dbReference type="NCBI Taxonomy" id="1745969"/>
    <lineage>
        <taxon>Eukaryota</taxon>
        <taxon>Fungi</taxon>
        <taxon>Dikarya</taxon>
        <taxon>Basidiomycota</taxon>
        <taxon>Agaricomycotina</taxon>
        <taxon>Agaricomycetes</taxon>
        <taxon>Agaricomycetidae</taxon>
        <taxon>Agaricales</taxon>
        <taxon>Marasmiineae</taxon>
        <taxon>Mycenaceae</taxon>
        <taxon>Mycena</taxon>
    </lineage>
</organism>
<dbReference type="SUPFAM" id="SSF52047">
    <property type="entry name" value="RNI-like"/>
    <property type="match status" value="1"/>
</dbReference>